<dbReference type="EMBL" id="CM044705">
    <property type="protein sequence ID" value="KAI5661812.1"/>
    <property type="molecule type" value="Genomic_DNA"/>
</dbReference>
<reference evidence="2" key="1">
    <citation type="journal article" date="2023" name="Nat. Plants">
        <title>Single-cell RNA sequencing provides a high-resolution roadmap for understanding the multicellular compartmentation of specialized metabolism.</title>
        <authorList>
            <person name="Sun S."/>
            <person name="Shen X."/>
            <person name="Li Y."/>
            <person name="Li Y."/>
            <person name="Wang S."/>
            <person name="Li R."/>
            <person name="Zhang H."/>
            <person name="Shen G."/>
            <person name="Guo B."/>
            <person name="Wei J."/>
            <person name="Xu J."/>
            <person name="St-Pierre B."/>
            <person name="Chen S."/>
            <person name="Sun C."/>
        </authorList>
    </citation>
    <scope>NUCLEOTIDE SEQUENCE [LARGE SCALE GENOMIC DNA]</scope>
</reference>
<accession>A0ACC0ALF9</accession>
<dbReference type="Proteomes" id="UP001060085">
    <property type="component" value="Linkage Group LG05"/>
</dbReference>
<comment type="caution">
    <text evidence="1">The sequence shown here is derived from an EMBL/GenBank/DDBJ whole genome shotgun (WGS) entry which is preliminary data.</text>
</comment>
<evidence type="ECO:0000313" key="2">
    <source>
        <dbReference type="Proteomes" id="UP001060085"/>
    </source>
</evidence>
<protein>
    <submittedName>
        <fullName evidence="1">Uncharacterized protein</fullName>
    </submittedName>
</protein>
<keyword evidence="2" id="KW-1185">Reference proteome</keyword>
<organism evidence="1 2">
    <name type="scientific">Catharanthus roseus</name>
    <name type="common">Madagascar periwinkle</name>
    <name type="synonym">Vinca rosea</name>
    <dbReference type="NCBI Taxonomy" id="4058"/>
    <lineage>
        <taxon>Eukaryota</taxon>
        <taxon>Viridiplantae</taxon>
        <taxon>Streptophyta</taxon>
        <taxon>Embryophyta</taxon>
        <taxon>Tracheophyta</taxon>
        <taxon>Spermatophyta</taxon>
        <taxon>Magnoliopsida</taxon>
        <taxon>eudicotyledons</taxon>
        <taxon>Gunneridae</taxon>
        <taxon>Pentapetalae</taxon>
        <taxon>asterids</taxon>
        <taxon>lamiids</taxon>
        <taxon>Gentianales</taxon>
        <taxon>Apocynaceae</taxon>
        <taxon>Rauvolfioideae</taxon>
        <taxon>Vinceae</taxon>
        <taxon>Catharanthinae</taxon>
        <taxon>Catharanthus</taxon>
    </lineage>
</organism>
<sequence>MYLAAKFISDGSEDLLEILGPGIVGGLIVPILSSLPDALDIIGKLNRGFKRQIAYEIGIECQGINLDEHDAFNKVMKEFDTSGDSRVDLSEFIEGIKKWLTEAKKCSKYQHQAKKEMQLLSDFHTQKRMEHYLLGDEDDEEVEKIENARWNANSAMAVTFAHPFVDTINTFSTKTDIPLFFVAYVVIPFVRVQVRDSEL</sequence>
<name>A0ACC0ALF9_CATRO</name>
<gene>
    <name evidence="1" type="ORF">M9H77_21135</name>
</gene>
<proteinExistence type="predicted"/>
<evidence type="ECO:0000313" key="1">
    <source>
        <dbReference type="EMBL" id="KAI5661812.1"/>
    </source>
</evidence>